<protein>
    <submittedName>
        <fullName evidence="2">Uncharacterized protein</fullName>
    </submittedName>
</protein>
<feature type="region of interest" description="Disordered" evidence="1">
    <location>
        <begin position="148"/>
        <end position="173"/>
    </location>
</feature>
<organism evidence="2 3">
    <name type="scientific">Saccharomonospora piscinae</name>
    <dbReference type="NCBI Taxonomy" id="687388"/>
    <lineage>
        <taxon>Bacteria</taxon>
        <taxon>Bacillati</taxon>
        <taxon>Actinomycetota</taxon>
        <taxon>Actinomycetes</taxon>
        <taxon>Pseudonocardiales</taxon>
        <taxon>Pseudonocardiaceae</taxon>
        <taxon>Saccharomonospora</taxon>
    </lineage>
</organism>
<dbReference type="InterPro" id="IPR045592">
    <property type="entry name" value="DUF6461"/>
</dbReference>
<accession>A0A1V9A6Z1</accession>
<dbReference type="STRING" id="1962155.B1813_11690"/>
<dbReference type="RefSeq" id="WP_081191807.1">
    <property type="nucleotide sequence ID" value="NZ_MWIH01000005.1"/>
</dbReference>
<gene>
    <name evidence="2" type="ORF">B1813_11690</name>
</gene>
<name>A0A1V9A6Z1_SACPI</name>
<reference evidence="2 3" key="1">
    <citation type="submission" date="2017-02" db="EMBL/GenBank/DDBJ databases">
        <title>Draft genome of Saccharomonospora sp. 154.</title>
        <authorList>
            <person name="Alonso-Carmona G.S."/>
            <person name="De La Haba R."/>
            <person name="Vera-Gargallo B."/>
            <person name="Sandoval-Trujillo A.H."/>
            <person name="Ramirez-Duran N."/>
            <person name="Ventosa A."/>
        </authorList>
    </citation>
    <scope>NUCLEOTIDE SEQUENCE [LARGE SCALE GENOMIC DNA]</scope>
    <source>
        <strain evidence="2 3">LRS4.154</strain>
    </source>
</reference>
<comment type="caution">
    <text evidence="2">The sequence shown here is derived from an EMBL/GenBank/DDBJ whole genome shotgun (WGS) entry which is preliminary data.</text>
</comment>
<dbReference type="Proteomes" id="UP000192591">
    <property type="component" value="Unassembled WGS sequence"/>
</dbReference>
<evidence type="ECO:0000313" key="3">
    <source>
        <dbReference type="Proteomes" id="UP000192591"/>
    </source>
</evidence>
<sequence length="208" mass="22649">MVIEPVDGTEQQRADSLIASYRWASGWSDFQLEVAVVAGIGEDDAIRRLGAEPAACPRVRSPYAAVRYALGDEDPLDEHDEWVLGPERADAYLGACDGGVAVLGPTASEGRACRNLSSGTRLASVFFNPKGSLYASCWRDATLLYRTEPATPPPHQRPEERLHHFGDPEHSSPDEAKVLALLTHHTGVSITQRWLTHGRVRAVTLPGD</sequence>
<evidence type="ECO:0000256" key="1">
    <source>
        <dbReference type="SAM" id="MobiDB-lite"/>
    </source>
</evidence>
<dbReference type="Pfam" id="PF20062">
    <property type="entry name" value="DUF6461"/>
    <property type="match status" value="1"/>
</dbReference>
<evidence type="ECO:0000313" key="2">
    <source>
        <dbReference type="EMBL" id="OQO92796.1"/>
    </source>
</evidence>
<dbReference type="AlphaFoldDB" id="A0A1V9A6Z1"/>
<keyword evidence="3" id="KW-1185">Reference proteome</keyword>
<proteinExistence type="predicted"/>
<dbReference type="EMBL" id="MWIH01000005">
    <property type="protein sequence ID" value="OQO92796.1"/>
    <property type="molecule type" value="Genomic_DNA"/>
</dbReference>
<feature type="compositionally biased region" description="Basic and acidic residues" evidence="1">
    <location>
        <begin position="156"/>
        <end position="173"/>
    </location>
</feature>